<evidence type="ECO:0000256" key="1">
    <source>
        <dbReference type="ARBA" id="ARBA00004651"/>
    </source>
</evidence>
<comment type="subcellular location">
    <subcellularLocation>
        <location evidence="1">Cell membrane</location>
        <topology evidence="1">Multi-pass membrane protein</topology>
    </subcellularLocation>
</comment>
<dbReference type="Proteomes" id="UP001598448">
    <property type="component" value="Unassembled WGS sequence"/>
</dbReference>
<dbReference type="PROSITE" id="PS50850">
    <property type="entry name" value="MFS"/>
    <property type="match status" value="1"/>
</dbReference>
<feature type="transmembrane region" description="Helical" evidence="9">
    <location>
        <begin position="287"/>
        <end position="306"/>
    </location>
</feature>
<keyword evidence="4 9" id="KW-0812">Transmembrane</keyword>
<organism evidence="11 12">
    <name type="scientific">Streptomyces albidochromogenes</name>
    <dbReference type="NCBI Taxonomy" id="329524"/>
    <lineage>
        <taxon>Bacteria</taxon>
        <taxon>Bacillati</taxon>
        <taxon>Actinomycetota</taxon>
        <taxon>Actinomycetes</taxon>
        <taxon>Kitasatosporales</taxon>
        <taxon>Streptomycetaceae</taxon>
        <taxon>Streptomyces</taxon>
    </lineage>
</organism>
<evidence type="ECO:0000259" key="10">
    <source>
        <dbReference type="PROSITE" id="PS50850"/>
    </source>
</evidence>
<feature type="transmembrane region" description="Helical" evidence="9">
    <location>
        <begin position="377"/>
        <end position="403"/>
    </location>
</feature>
<evidence type="ECO:0000256" key="6">
    <source>
        <dbReference type="ARBA" id="ARBA00023136"/>
    </source>
</evidence>
<evidence type="ECO:0000256" key="8">
    <source>
        <dbReference type="SAM" id="MobiDB-lite"/>
    </source>
</evidence>
<feature type="region of interest" description="Disordered" evidence="8">
    <location>
        <begin position="519"/>
        <end position="540"/>
    </location>
</feature>
<keyword evidence="12" id="KW-1185">Reference proteome</keyword>
<comment type="caution">
    <text evidence="11">The sequence shown here is derived from an EMBL/GenBank/DDBJ whole genome shotgun (WGS) entry which is preliminary data.</text>
</comment>
<evidence type="ECO:0000256" key="9">
    <source>
        <dbReference type="SAM" id="Phobius"/>
    </source>
</evidence>
<feature type="transmembrane region" description="Helical" evidence="9">
    <location>
        <begin position="158"/>
        <end position="178"/>
    </location>
</feature>
<keyword evidence="2" id="KW-0813">Transport</keyword>
<accession>A0ABW6FHA2</accession>
<dbReference type="InterPro" id="IPR036259">
    <property type="entry name" value="MFS_trans_sf"/>
</dbReference>
<keyword evidence="7" id="KW-0046">Antibiotic resistance</keyword>
<evidence type="ECO:0000256" key="2">
    <source>
        <dbReference type="ARBA" id="ARBA00022448"/>
    </source>
</evidence>
<dbReference type="PANTHER" id="PTHR42718:SF47">
    <property type="entry name" value="METHYL VIOLOGEN RESISTANCE PROTEIN SMVA"/>
    <property type="match status" value="1"/>
</dbReference>
<feature type="transmembrane region" description="Helical" evidence="9">
    <location>
        <begin position="246"/>
        <end position="266"/>
    </location>
</feature>
<feature type="region of interest" description="Disordered" evidence="8">
    <location>
        <begin position="1"/>
        <end position="23"/>
    </location>
</feature>
<dbReference type="EMBL" id="JBHXIJ010000032">
    <property type="protein sequence ID" value="MFD5098800.1"/>
    <property type="molecule type" value="Genomic_DNA"/>
</dbReference>
<feature type="transmembrane region" description="Helical" evidence="9">
    <location>
        <begin position="67"/>
        <end position="88"/>
    </location>
</feature>
<feature type="transmembrane region" description="Helical" evidence="9">
    <location>
        <begin position="491"/>
        <end position="511"/>
    </location>
</feature>
<feature type="transmembrane region" description="Helical" evidence="9">
    <location>
        <begin position="326"/>
        <end position="345"/>
    </location>
</feature>
<dbReference type="SUPFAM" id="SSF103473">
    <property type="entry name" value="MFS general substrate transporter"/>
    <property type="match status" value="1"/>
</dbReference>
<feature type="transmembrane region" description="Helical" evidence="9">
    <location>
        <begin position="220"/>
        <end position="240"/>
    </location>
</feature>
<evidence type="ECO:0000256" key="4">
    <source>
        <dbReference type="ARBA" id="ARBA00022692"/>
    </source>
</evidence>
<feature type="transmembrane region" description="Helical" evidence="9">
    <location>
        <begin position="352"/>
        <end position="371"/>
    </location>
</feature>
<evidence type="ECO:0000313" key="11">
    <source>
        <dbReference type="EMBL" id="MFD5098800.1"/>
    </source>
</evidence>
<evidence type="ECO:0000256" key="3">
    <source>
        <dbReference type="ARBA" id="ARBA00022475"/>
    </source>
</evidence>
<dbReference type="Gene3D" id="1.20.1720.10">
    <property type="entry name" value="Multidrug resistance protein D"/>
    <property type="match status" value="1"/>
</dbReference>
<feature type="transmembrane region" description="Helical" evidence="9">
    <location>
        <begin position="184"/>
        <end position="208"/>
    </location>
</feature>
<feature type="domain" description="Major facilitator superfamily (MFS) profile" evidence="10">
    <location>
        <begin position="34"/>
        <end position="515"/>
    </location>
</feature>
<keyword evidence="3" id="KW-1003">Cell membrane</keyword>
<feature type="compositionally biased region" description="Low complexity" evidence="8">
    <location>
        <begin position="519"/>
        <end position="532"/>
    </location>
</feature>
<evidence type="ECO:0000313" key="12">
    <source>
        <dbReference type="Proteomes" id="UP001598448"/>
    </source>
</evidence>
<reference evidence="11 12" key="1">
    <citation type="submission" date="2024-09" db="EMBL/GenBank/DDBJ databases">
        <title>The Natural Products Discovery Center: Release of the First 8490 Sequenced Strains for Exploring Actinobacteria Biosynthetic Diversity.</title>
        <authorList>
            <person name="Kalkreuter E."/>
            <person name="Kautsar S.A."/>
            <person name="Yang D."/>
            <person name="Bader C.D."/>
            <person name="Teijaro C.N."/>
            <person name="Fluegel L."/>
            <person name="Davis C.M."/>
            <person name="Simpson J.R."/>
            <person name="Lauterbach L."/>
            <person name="Steele A.D."/>
            <person name="Gui C."/>
            <person name="Meng S."/>
            <person name="Li G."/>
            <person name="Viehrig K."/>
            <person name="Ye F."/>
            <person name="Su P."/>
            <person name="Kiefer A.F."/>
            <person name="Nichols A."/>
            <person name="Cepeda A.J."/>
            <person name="Yan W."/>
            <person name="Fan B."/>
            <person name="Jiang Y."/>
            <person name="Adhikari A."/>
            <person name="Zheng C.-J."/>
            <person name="Schuster L."/>
            <person name="Cowan T.M."/>
            <person name="Smanski M.J."/>
            <person name="Chevrette M.G."/>
            <person name="De Carvalho L.P.S."/>
            <person name="Shen B."/>
        </authorList>
    </citation>
    <scope>NUCLEOTIDE SEQUENCE [LARGE SCALE GENOMIC DNA]</scope>
    <source>
        <strain evidence="11 12">NPDC058348</strain>
    </source>
</reference>
<dbReference type="InterPro" id="IPR020846">
    <property type="entry name" value="MFS_dom"/>
</dbReference>
<sequence length="540" mass="54360">MTVSGTDEHHPPKGTTVSTTAEASSQAGPREWLGLAVLALPTLLLSIDVSVLHLAVPHISEGLDPSAAQMLWIIDIYGFLIAGFLVAMGTLGDRIGRRKLLLIGAAAFGLASLAAVYADSPAMLIAARAAMGIAGATLMPSTLALIINMFRDARQRGVAIAVWVTMFSVGIALGPVVGGAMLEYFWWGSVFLLGVPIMGVLLVAGPILLPEYRDEEAGRLDLASAVLSLAAILPVIYGLKEIANDGFGPVPVLSFVVGLAVGVLFVRRQRTLESPLLDLKLFGNPTFRAALLTLLLSMLVAGGTYLTVTQFLQLVGGLSPMKAGLYLLPAAFALIVTAVVSPMAAAKIRPAYVVAVGLAVSGVGHVMLSLADSSSGIAQVVTGFAFVYAGGGPLIALGTDIVVGSAQPEQAGSAAAISETSTELGMALGVAMLGSLGAAVYRSGVELPSGAPESAGDTLAGAAEAAQGMSAEVATALLASARDAFTDGMNVIGAIGAVVALASAVLVAVVIKLPATGAGADSDGADGSADGTVPAVNVEA</sequence>
<name>A0ABW6FHA2_9ACTN</name>
<feature type="transmembrane region" description="Helical" evidence="9">
    <location>
        <begin position="32"/>
        <end position="55"/>
    </location>
</feature>
<dbReference type="Gene3D" id="1.20.1250.20">
    <property type="entry name" value="MFS general substrate transporter like domains"/>
    <property type="match status" value="1"/>
</dbReference>
<feature type="compositionally biased region" description="Basic and acidic residues" evidence="8">
    <location>
        <begin position="1"/>
        <end position="11"/>
    </location>
</feature>
<evidence type="ECO:0000256" key="7">
    <source>
        <dbReference type="ARBA" id="ARBA00023251"/>
    </source>
</evidence>
<protein>
    <submittedName>
        <fullName evidence="11">MFS transporter</fullName>
    </submittedName>
</protein>
<dbReference type="RefSeq" id="WP_386710349.1">
    <property type="nucleotide sequence ID" value="NZ_JBHXIJ010000032.1"/>
</dbReference>
<evidence type="ECO:0000256" key="5">
    <source>
        <dbReference type="ARBA" id="ARBA00022989"/>
    </source>
</evidence>
<dbReference type="PANTHER" id="PTHR42718">
    <property type="entry name" value="MAJOR FACILITATOR SUPERFAMILY MULTIDRUG TRANSPORTER MFSC"/>
    <property type="match status" value="1"/>
</dbReference>
<keyword evidence="6 9" id="KW-0472">Membrane</keyword>
<dbReference type="CDD" id="cd17321">
    <property type="entry name" value="MFS_MMR_MDR_like"/>
    <property type="match status" value="1"/>
</dbReference>
<proteinExistence type="predicted"/>
<keyword evidence="5 9" id="KW-1133">Transmembrane helix</keyword>
<gene>
    <name evidence="11" type="ORF">ACFWJN_07495</name>
</gene>
<dbReference type="Pfam" id="PF07690">
    <property type="entry name" value="MFS_1"/>
    <property type="match status" value="1"/>
</dbReference>
<feature type="transmembrane region" description="Helical" evidence="9">
    <location>
        <begin position="124"/>
        <end position="146"/>
    </location>
</feature>
<feature type="transmembrane region" description="Helical" evidence="9">
    <location>
        <begin position="100"/>
        <end position="118"/>
    </location>
</feature>
<dbReference type="InterPro" id="IPR011701">
    <property type="entry name" value="MFS"/>
</dbReference>